<organism evidence="2 3">
    <name type="scientific">Streptomyces longisporoflavus</name>
    <dbReference type="NCBI Taxonomy" id="28044"/>
    <lineage>
        <taxon>Bacteria</taxon>
        <taxon>Bacillati</taxon>
        <taxon>Actinomycetota</taxon>
        <taxon>Actinomycetes</taxon>
        <taxon>Kitasatosporales</taxon>
        <taxon>Streptomycetaceae</taxon>
        <taxon>Streptomyces</taxon>
    </lineage>
</organism>
<feature type="compositionally biased region" description="Basic and acidic residues" evidence="1">
    <location>
        <begin position="200"/>
        <end position="212"/>
    </location>
</feature>
<dbReference type="RefSeq" id="WP_397718704.1">
    <property type="nucleotide sequence ID" value="NZ_JBIRGN010000014.1"/>
</dbReference>
<feature type="region of interest" description="Disordered" evidence="1">
    <location>
        <begin position="196"/>
        <end position="218"/>
    </location>
</feature>
<sequence>MLDVMGYAGVPIPGAPIEDVSEAYWRVRAALPEGTEEFAGGALEEYPPTANVLLLTAPYDGGRVMHLTTLDVAEADLTLLTEFADALDRAAGPRPGPEFEALTEALGELGRVPYYSWMPSGDEGTIARWVRRALSAVLYSPFEGPHGAADHETLSNVLRYAEGREYVEVDEDEEQAAGRVLASMMRAALDDLAVEDEVEATTRPRTAHEHDQHGRRRRMTTQELTFDEQDELVVLLSTSFEAMPEDECEATFRKLGRPHQLEVEDAVREFARRAVGADNWDQ</sequence>
<name>A0ABW7R327_9ACTN</name>
<protein>
    <submittedName>
        <fullName evidence="2">Uncharacterized protein</fullName>
    </submittedName>
</protein>
<evidence type="ECO:0000256" key="1">
    <source>
        <dbReference type="SAM" id="MobiDB-lite"/>
    </source>
</evidence>
<evidence type="ECO:0000313" key="2">
    <source>
        <dbReference type="EMBL" id="MFH8551669.1"/>
    </source>
</evidence>
<evidence type="ECO:0000313" key="3">
    <source>
        <dbReference type="Proteomes" id="UP001610818"/>
    </source>
</evidence>
<accession>A0ABW7R327</accession>
<comment type="caution">
    <text evidence="2">The sequence shown here is derived from an EMBL/GenBank/DDBJ whole genome shotgun (WGS) entry which is preliminary data.</text>
</comment>
<keyword evidence="3" id="KW-1185">Reference proteome</keyword>
<reference evidence="2 3" key="1">
    <citation type="submission" date="2024-10" db="EMBL/GenBank/DDBJ databases">
        <title>The Natural Products Discovery Center: Release of the First 8490 Sequenced Strains for Exploring Actinobacteria Biosynthetic Diversity.</title>
        <authorList>
            <person name="Kalkreuter E."/>
            <person name="Kautsar S.A."/>
            <person name="Yang D."/>
            <person name="Bader C.D."/>
            <person name="Teijaro C.N."/>
            <person name="Fluegel L."/>
            <person name="Davis C.M."/>
            <person name="Simpson J.R."/>
            <person name="Lauterbach L."/>
            <person name="Steele A.D."/>
            <person name="Gui C."/>
            <person name="Meng S."/>
            <person name="Li G."/>
            <person name="Viehrig K."/>
            <person name="Ye F."/>
            <person name="Su P."/>
            <person name="Kiefer A.F."/>
            <person name="Nichols A."/>
            <person name="Cepeda A.J."/>
            <person name="Yan W."/>
            <person name="Fan B."/>
            <person name="Jiang Y."/>
            <person name="Adhikari A."/>
            <person name="Zheng C.-J."/>
            <person name="Schuster L."/>
            <person name="Cowan T.M."/>
            <person name="Smanski M.J."/>
            <person name="Chevrette M.G."/>
            <person name="De Carvalho L.P.S."/>
            <person name="Shen B."/>
        </authorList>
    </citation>
    <scope>NUCLEOTIDE SEQUENCE [LARGE SCALE GENOMIC DNA]</scope>
    <source>
        <strain evidence="2 3">NPDC017990</strain>
    </source>
</reference>
<dbReference type="Proteomes" id="UP001610818">
    <property type="component" value="Unassembled WGS sequence"/>
</dbReference>
<proteinExistence type="predicted"/>
<dbReference type="EMBL" id="JBIRGQ010000014">
    <property type="protein sequence ID" value="MFH8551669.1"/>
    <property type="molecule type" value="Genomic_DNA"/>
</dbReference>
<gene>
    <name evidence="2" type="ORF">ACH4F9_42500</name>
</gene>